<proteinExistence type="predicted"/>
<evidence type="ECO:0000313" key="1">
    <source>
        <dbReference type="EMBL" id="XCM35878.1"/>
    </source>
</evidence>
<name>A0AAU8JCQ0_9CYAN</name>
<organism evidence="1">
    <name type="scientific">Planktothricoides raciborskii GIHE-MW2</name>
    <dbReference type="NCBI Taxonomy" id="2792601"/>
    <lineage>
        <taxon>Bacteria</taxon>
        <taxon>Bacillati</taxon>
        <taxon>Cyanobacteriota</taxon>
        <taxon>Cyanophyceae</taxon>
        <taxon>Oscillatoriophycideae</taxon>
        <taxon>Oscillatoriales</taxon>
        <taxon>Oscillatoriaceae</taxon>
        <taxon>Planktothricoides</taxon>
    </lineage>
</organism>
<sequence length="70" mass="7646">MTEKTIEFIFPFYHGADRFGAGWLRDRENQGKAIAFCGGIVAIACLWKSAIGSSSYSIHLSPIAPPLTDN</sequence>
<dbReference type="AlphaFoldDB" id="A0AAU8JCQ0"/>
<dbReference type="EMBL" id="CP159837">
    <property type="protein sequence ID" value="XCM35878.1"/>
    <property type="molecule type" value="Genomic_DNA"/>
</dbReference>
<protein>
    <submittedName>
        <fullName evidence="1">Uncharacterized protein</fullName>
    </submittedName>
</protein>
<dbReference type="RefSeq" id="WP_190878921.1">
    <property type="nucleotide sequence ID" value="NZ_CP159837.1"/>
</dbReference>
<accession>A0AAU8JCQ0</accession>
<reference evidence="1" key="1">
    <citation type="submission" date="2024-07" db="EMBL/GenBank/DDBJ databases">
        <authorList>
            <person name="Kim Y.J."/>
            <person name="Jeong J.Y."/>
        </authorList>
    </citation>
    <scope>NUCLEOTIDE SEQUENCE</scope>
    <source>
        <strain evidence="1">GIHE-MW2</strain>
    </source>
</reference>
<gene>
    <name evidence="1" type="ORF">ABWT76_004591</name>
</gene>